<dbReference type="SUPFAM" id="SSF56281">
    <property type="entry name" value="Metallo-hydrolase/oxidoreductase"/>
    <property type="match status" value="1"/>
</dbReference>
<keyword evidence="1" id="KW-0378">Hydrolase</keyword>
<protein>
    <submittedName>
        <fullName evidence="1">Predicted hydrolase</fullName>
    </submittedName>
</protein>
<dbReference type="HOGENOM" id="CLU_069139_0_0_9"/>
<dbReference type="AlphaFoldDB" id="A5CZL9"/>
<accession>A5CZL9</accession>
<dbReference type="Gene3D" id="3.60.15.10">
    <property type="entry name" value="Ribonuclease Z/Hydroxyacylglutathione hydrolase-like"/>
    <property type="match status" value="1"/>
</dbReference>
<dbReference type="STRING" id="370438.PTH_2401"/>
<dbReference type="GO" id="GO:0016787">
    <property type="term" value="F:hydrolase activity"/>
    <property type="evidence" value="ECO:0007669"/>
    <property type="project" value="UniProtKB-KW"/>
</dbReference>
<reference evidence="2" key="1">
    <citation type="journal article" date="2008" name="Genome Res.">
        <title>The genome of Pelotomaculum thermopropionicum reveals niche-associated evolution in anaerobic microbiota.</title>
        <authorList>
            <person name="Kosaka T."/>
            <person name="Kato S."/>
            <person name="Shimoyama T."/>
            <person name="Ishii S."/>
            <person name="Abe T."/>
            <person name="Watanabe K."/>
        </authorList>
    </citation>
    <scope>NUCLEOTIDE SEQUENCE [LARGE SCALE GENOMIC DNA]</scope>
    <source>
        <strain evidence="2">DSM 13744 / JCM 10971 / SI</strain>
    </source>
</reference>
<gene>
    <name evidence="1" type="primary">ComEC</name>
    <name evidence="1" type="ordered locus">PTH_2401</name>
</gene>
<proteinExistence type="predicted"/>
<dbReference type="InterPro" id="IPR052159">
    <property type="entry name" value="Competence_DNA_uptake"/>
</dbReference>
<sequence length="321" mass="36817">MLKVHFLNVGHGDCTIIMHPFGRLTMIDINNGTELDSISANEILDFFTQSKEDLKRRLIAERLGISKSRQLVEAGYDIQLTNPIEFLKQQYPNNSIFRYIQTHPDLDHMRGLVALREVGIQIWNFWDTKHNKIPDFQWESDEEEWEEYKAFRTGKRGAKVLYLYRGARGIYYNQEPEGVDGGDGLEILSPTSELVEAANEAGNTNNLSYVLRLTYKGIRIIFGGDAEKEAWDSIVGHYGEGLKCHVLKASHHGRETGYHQEAVKLMNPQYTIVSVGKKPDTDASNKYRQYSDYVWSTRWKGNITLTIDSNGKATIESEYDR</sequence>
<dbReference type="eggNOG" id="COG2333">
    <property type="taxonomic scope" value="Bacteria"/>
</dbReference>
<dbReference type="PANTHER" id="PTHR30619:SF1">
    <property type="entry name" value="RECOMBINATION PROTEIN 2"/>
    <property type="match status" value="1"/>
</dbReference>
<dbReference type="EMBL" id="AP009389">
    <property type="protein sequence ID" value="BAF60582.1"/>
    <property type="molecule type" value="Genomic_DNA"/>
</dbReference>
<dbReference type="KEGG" id="pth:PTH_2401"/>
<dbReference type="InterPro" id="IPR036866">
    <property type="entry name" value="RibonucZ/Hydroxyglut_hydro"/>
</dbReference>
<organism evidence="1 2">
    <name type="scientific">Pelotomaculum thermopropionicum (strain DSM 13744 / JCM 10971 / SI)</name>
    <dbReference type="NCBI Taxonomy" id="370438"/>
    <lineage>
        <taxon>Bacteria</taxon>
        <taxon>Bacillati</taxon>
        <taxon>Bacillota</taxon>
        <taxon>Clostridia</taxon>
        <taxon>Eubacteriales</taxon>
        <taxon>Desulfotomaculaceae</taxon>
        <taxon>Pelotomaculum</taxon>
    </lineage>
</organism>
<dbReference type="Proteomes" id="UP000006556">
    <property type="component" value="Chromosome"/>
</dbReference>
<keyword evidence="2" id="KW-1185">Reference proteome</keyword>
<dbReference type="PANTHER" id="PTHR30619">
    <property type="entry name" value="DNA INTERNALIZATION/COMPETENCE PROTEIN COMEC/REC2"/>
    <property type="match status" value="1"/>
</dbReference>
<name>A5CZL9_PELTS</name>
<evidence type="ECO:0000313" key="2">
    <source>
        <dbReference type="Proteomes" id="UP000006556"/>
    </source>
</evidence>
<evidence type="ECO:0000313" key="1">
    <source>
        <dbReference type="EMBL" id="BAF60582.1"/>
    </source>
</evidence>